<evidence type="ECO:0000256" key="4">
    <source>
        <dbReference type="SAM" id="MobiDB-lite"/>
    </source>
</evidence>
<dbReference type="InterPro" id="IPR045092">
    <property type="entry name" value="Rrp6-like"/>
</dbReference>
<dbReference type="GO" id="GO:0000166">
    <property type="term" value="F:nucleotide binding"/>
    <property type="evidence" value="ECO:0007669"/>
    <property type="project" value="InterPro"/>
</dbReference>
<comment type="similarity">
    <text evidence="3">Belongs to the exosome component 10/RRP6 family.</text>
</comment>
<dbReference type="InterPro" id="IPR002562">
    <property type="entry name" value="3'-5'_exonuclease_dom"/>
</dbReference>
<dbReference type="STRING" id="70415.A0A5S6Q7N7"/>
<dbReference type="GO" id="GO:0000176">
    <property type="term" value="C:nuclear exosome (RNase complex)"/>
    <property type="evidence" value="ECO:0007669"/>
    <property type="project" value="TreeGrafter"/>
</dbReference>
<dbReference type="AlphaFoldDB" id="A0A5S6Q7N7"/>
<feature type="domain" description="HRDC" evidence="5">
    <location>
        <begin position="491"/>
        <end position="571"/>
    </location>
</feature>
<dbReference type="Pfam" id="PF01612">
    <property type="entry name" value="DNA_pol_A_exo1"/>
    <property type="match status" value="1"/>
</dbReference>
<evidence type="ECO:0000256" key="3">
    <source>
        <dbReference type="ARBA" id="ARBA00043957"/>
    </source>
</evidence>
<dbReference type="GO" id="GO:0071036">
    <property type="term" value="P:nuclear polyadenylation-dependent snoRNA catabolic process"/>
    <property type="evidence" value="ECO:0007669"/>
    <property type="project" value="TreeGrafter"/>
</dbReference>
<dbReference type="PANTHER" id="PTHR12124:SF47">
    <property type="entry name" value="EXOSOME COMPONENT 10"/>
    <property type="match status" value="1"/>
</dbReference>
<evidence type="ECO:0000256" key="2">
    <source>
        <dbReference type="ARBA" id="ARBA00023242"/>
    </source>
</evidence>
<dbReference type="SUPFAM" id="SSF53098">
    <property type="entry name" value="Ribonuclease H-like"/>
    <property type="match status" value="1"/>
</dbReference>
<dbReference type="GO" id="GO:0003727">
    <property type="term" value="F:single-stranded RNA binding"/>
    <property type="evidence" value="ECO:0007669"/>
    <property type="project" value="TreeGrafter"/>
</dbReference>
<dbReference type="GO" id="GO:0071039">
    <property type="term" value="P:nuclear polyadenylation-dependent CUT catabolic process"/>
    <property type="evidence" value="ECO:0007669"/>
    <property type="project" value="TreeGrafter"/>
</dbReference>
<evidence type="ECO:0000259" key="5">
    <source>
        <dbReference type="PROSITE" id="PS50967"/>
    </source>
</evidence>
<sequence>MDGSVHIGSKPGIAHNSHDQPNLNAIMTTVGRMAAEIARWDKNSGNSAMSRSPYDNVMCNFECDKIDSLCQRLMRYANVDRSLVKRRANESDRFNALANVNCLFQERIEDAVDRLNGTAIKKVKQLVFAKKQRSAVCAAWNKVGLSSQSTVAGVGQCAMKLCRTFTKGKVTDASALRSATEVKIERPQKSFADCIDNSTKPFQPKLAVKHNALVTWPRVSLVDDGTTRWMSDLNEEDTGNVSYEHPYKYELENFAPSEHLFSMCVSVKPTIRSEDTPLTMVSTVEELEKLCELLNRQSEFAVDLEANMERSYQGFTCLMQISTRYEDFIIDPFPLWRNMHILNDPFTNANIVKVFHGAFNDVLWLQRDFNIYVVNMFDTYQALCVLDRRPRSLAYLVSSVLGVELDKSYRFADWRLRPLTPELIKYAREDTHYLLYCYDDLRNALLQGGNKDLLRMTFHRSMQTCLLTYTKRPVTKEDAEALYRMLHLKFNHRQRQAFEWLYLWRDGVARAQDESVQYILADQLMVKLAELLPRDTNGILLVAHPAPPYVQLEAATISRILNKARQLPELDEAGRNGPSSSALRDGLLLGITEAPRPHDFSHISTTEELMARELQGALRVGPSEQLNPGNKSALSFDPGNCEPCSDVSAQDGSEEPADWQSPYCAYESALSKEDLEGSSSAAAAIPFPEKATADKGQAGAYEEVIKLKASAPVAPKQQHTAQDSAAQAAEKPPLPEGRRRFKWTKKQANWEPYDYSRSTVGKNGLKWTNPALNTEHAELHKGKRGSSVVKVDSTGQHTRTANQPVKEALNSEYPSSIWAKAGRKRNMSRPRSATYCVKNGLFKLGAQSNFPGS</sequence>
<dbReference type="PROSITE" id="PS50967">
    <property type="entry name" value="HRDC"/>
    <property type="match status" value="1"/>
</dbReference>
<dbReference type="Gene3D" id="3.30.420.10">
    <property type="entry name" value="Ribonuclease H-like superfamily/Ribonuclease H"/>
    <property type="match status" value="1"/>
</dbReference>
<dbReference type="InterPro" id="IPR036397">
    <property type="entry name" value="RNaseH_sf"/>
</dbReference>
<dbReference type="GO" id="GO:0005730">
    <property type="term" value="C:nucleolus"/>
    <property type="evidence" value="ECO:0007669"/>
    <property type="project" value="TreeGrafter"/>
</dbReference>
<dbReference type="SUPFAM" id="SSF47819">
    <property type="entry name" value="HRDC-like"/>
    <property type="match status" value="1"/>
</dbReference>
<dbReference type="GO" id="GO:0071044">
    <property type="term" value="P:histone mRNA catabolic process"/>
    <property type="evidence" value="ECO:0007669"/>
    <property type="project" value="TreeGrafter"/>
</dbReference>
<evidence type="ECO:0000313" key="6">
    <source>
        <dbReference type="Proteomes" id="UP000046395"/>
    </source>
</evidence>
<dbReference type="InterPro" id="IPR010997">
    <property type="entry name" value="HRDC-like_sf"/>
</dbReference>
<accession>A0A5S6Q7N7</accession>
<dbReference type="SMART" id="SM00474">
    <property type="entry name" value="35EXOc"/>
    <property type="match status" value="1"/>
</dbReference>
<comment type="subcellular location">
    <subcellularLocation>
        <location evidence="1">Nucleus</location>
    </subcellularLocation>
</comment>
<dbReference type="SMART" id="SM00341">
    <property type="entry name" value="HRDC"/>
    <property type="match status" value="1"/>
</dbReference>
<dbReference type="InterPro" id="IPR012337">
    <property type="entry name" value="RNaseH-like_sf"/>
</dbReference>
<proteinExistence type="inferred from homology"/>
<dbReference type="GO" id="GO:0071038">
    <property type="term" value="P:TRAMP-dependent tRNA surveillance pathway"/>
    <property type="evidence" value="ECO:0007669"/>
    <property type="project" value="TreeGrafter"/>
</dbReference>
<dbReference type="GO" id="GO:0071037">
    <property type="term" value="P:nuclear polyadenylation-dependent snRNA catabolic process"/>
    <property type="evidence" value="ECO:0007669"/>
    <property type="project" value="TreeGrafter"/>
</dbReference>
<evidence type="ECO:0000313" key="7">
    <source>
        <dbReference type="WBParaSite" id="TMUE_1000002972.1"/>
    </source>
</evidence>
<dbReference type="WBParaSite" id="TMUE_1000002972.1">
    <property type="protein sequence ID" value="TMUE_1000002972.1"/>
    <property type="gene ID" value="WBGene00293852"/>
</dbReference>
<evidence type="ECO:0000256" key="1">
    <source>
        <dbReference type="ARBA" id="ARBA00004123"/>
    </source>
</evidence>
<protein>
    <submittedName>
        <fullName evidence="7">HRDC domain-containing protein</fullName>
    </submittedName>
</protein>
<keyword evidence="2" id="KW-0539">Nucleus</keyword>
<dbReference type="Proteomes" id="UP000046395">
    <property type="component" value="Unassembled WGS sequence"/>
</dbReference>
<keyword evidence="6" id="KW-1185">Reference proteome</keyword>
<dbReference type="Gene3D" id="1.10.150.80">
    <property type="entry name" value="HRDC domain"/>
    <property type="match status" value="1"/>
</dbReference>
<feature type="region of interest" description="Disordered" evidence="4">
    <location>
        <begin position="1"/>
        <end position="20"/>
    </location>
</feature>
<dbReference type="GO" id="GO:0071040">
    <property type="term" value="P:nuclear polyadenylation-dependent antisense transcript catabolic process"/>
    <property type="evidence" value="ECO:0007669"/>
    <property type="project" value="TreeGrafter"/>
</dbReference>
<dbReference type="PANTHER" id="PTHR12124">
    <property type="entry name" value="POLYMYOSITIS/SCLERODERMA AUTOANTIGEN-RELATED"/>
    <property type="match status" value="1"/>
</dbReference>
<dbReference type="Pfam" id="PF00570">
    <property type="entry name" value="HRDC"/>
    <property type="match status" value="1"/>
</dbReference>
<name>A0A5S6Q7N7_TRIMR</name>
<reference evidence="7" key="1">
    <citation type="submission" date="2019-12" db="UniProtKB">
        <authorList>
            <consortium name="WormBaseParasite"/>
        </authorList>
    </citation>
    <scope>IDENTIFICATION</scope>
</reference>
<dbReference type="FunFam" id="1.10.150.80:FF:000001">
    <property type="entry name" value="Putative exosome component 10"/>
    <property type="match status" value="1"/>
</dbReference>
<dbReference type="InterPro" id="IPR044876">
    <property type="entry name" value="HRDC_dom_sf"/>
</dbReference>
<feature type="region of interest" description="Disordered" evidence="4">
    <location>
        <begin position="712"/>
        <end position="740"/>
    </location>
</feature>
<dbReference type="GO" id="GO:0071035">
    <property type="term" value="P:nuclear polyadenylation-dependent rRNA catabolic process"/>
    <property type="evidence" value="ECO:0007669"/>
    <property type="project" value="TreeGrafter"/>
</dbReference>
<dbReference type="InterPro" id="IPR002121">
    <property type="entry name" value="HRDC_dom"/>
</dbReference>
<organism evidence="6 7">
    <name type="scientific">Trichuris muris</name>
    <name type="common">Mouse whipworm</name>
    <dbReference type="NCBI Taxonomy" id="70415"/>
    <lineage>
        <taxon>Eukaryota</taxon>
        <taxon>Metazoa</taxon>
        <taxon>Ecdysozoa</taxon>
        <taxon>Nematoda</taxon>
        <taxon>Enoplea</taxon>
        <taxon>Dorylaimia</taxon>
        <taxon>Trichinellida</taxon>
        <taxon>Trichuridae</taxon>
        <taxon>Trichuris</taxon>
    </lineage>
</organism>
<dbReference type="GO" id="GO:0071051">
    <property type="term" value="P:poly(A)-dependent snoRNA 3'-end processing"/>
    <property type="evidence" value="ECO:0007669"/>
    <property type="project" value="TreeGrafter"/>
</dbReference>
<dbReference type="GO" id="GO:0000175">
    <property type="term" value="F:3'-5'-RNA exonuclease activity"/>
    <property type="evidence" value="ECO:0007669"/>
    <property type="project" value="InterPro"/>
</dbReference>
<dbReference type="GO" id="GO:0000467">
    <property type="term" value="P:exonucleolytic trimming to generate mature 3'-end of 5.8S rRNA from tricistronic rRNA transcript (SSU-rRNA, 5.8S rRNA, LSU-rRNA)"/>
    <property type="evidence" value="ECO:0007669"/>
    <property type="project" value="InterPro"/>
</dbReference>